<organism evidence="1 2">
    <name type="scientific">Portunus trituberculatus</name>
    <name type="common">Swimming crab</name>
    <name type="synonym">Neptunus trituberculatus</name>
    <dbReference type="NCBI Taxonomy" id="210409"/>
    <lineage>
        <taxon>Eukaryota</taxon>
        <taxon>Metazoa</taxon>
        <taxon>Ecdysozoa</taxon>
        <taxon>Arthropoda</taxon>
        <taxon>Crustacea</taxon>
        <taxon>Multicrustacea</taxon>
        <taxon>Malacostraca</taxon>
        <taxon>Eumalacostraca</taxon>
        <taxon>Eucarida</taxon>
        <taxon>Decapoda</taxon>
        <taxon>Pleocyemata</taxon>
        <taxon>Brachyura</taxon>
        <taxon>Eubrachyura</taxon>
        <taxon>Portunoidea</taxon>
        <taxon>Portunidae</taxon>
        <taxon>Portuninae</taxon>
        <taxon>Portunus</taxon>
    </lineage>
</organism>
<dbReference type="Proteomes" id="UP000324222">
    <property type="component" value="Unassembled WGS sequence"/>
</dbReference>
<protein>
    <submittedName>
        <fullName evidence="1">Uncharacterized protein</fullName>
    </submittedName>
</protein>
<name>A0A5B7EEG1_PORTR</name>
<accession>A0A5B7EEG1</accession>
<keyword evidence="2" id="KW-1185">Reference proteome</keyword>
<dbReference type="AlphaFoldDB" id="A0A5B7EEG1"/>
<evidence type="ECO:0000313" key="2">
    <source>
        <dbReference type="Proteomes" id="UP000324222"/>
    </source>
</evidence>
<proteinExistence type="predicted"/>
<reference evidence="1 2" key="1">
    <citation type="submission" date="2019-05" db="EMBL/GenBank/DDBJ databases">
        <title>Another draft genome of Portunus trituberculatus and its Hox gene families provides insights of decapod evolution.</title>
        <authorList>
            <person name="Jeong J.-H."/>
            <person name="Song I."/>
            <person name="Kim S."/>
            <person name="Choi T."/>
            <person name="Kim D."/>
            <person name="Ryu S."/>
            <person name="Kim W."/>
        </authorList>
    </citation>
    <scope>NUCLEOTIDE SEQUENCE [LARGE SCALE GENOMIC DNA]</scope>
    <source>
        <tissue evidence="1">Muscle</tissue>
    </source>
</reference>
<dbReference type="EMBL" id="VSRR010002516">
    <property type="protein sequence ID" value="MPC31848.1"/>
    <property type="molecule type" value="Genomic_DNA"/>
</dbReference>
<evidence type="ECO:0000313" key="1">
    <source>
        <dbReference type="EMBL" id="MPC31848.1"/>
    </source>
</evidence>
<gene>
    <name evidence="1" type="ORF">E2C01_025148</name>
</gene>
<comment type="caution">
    <text evidence="1">The sequence shown here is derived from an EMBL/GenBank/DDBJ whole genome shotgun (WGS) entry which is preliminary data.</text>
</comment>
<sequence>MNSSHRPIEAILLQEKYYTDNLLLLLLLLKSLYDTVPASGSENCRGAREVSLWGEVLGPRGARMGDVGVLGELTWGVVDCPWPTYCPSMAIRTCRTTSY</sequence>